<evidence type="ECO:0000313" key="6">
    <source>
        <dbReference type="EMBL" id="CCQ33276.1"/>
    </source>
</evidence>
<feature type="compositionally biased region" description="Basic and acidic residues" evidence="4">
    <location>
        <begin position="286"/>
        <end position="304"/>
    </location>
</feature>
<keyword evidence="3" id="KW-0408">Iron</keyword>
<dbReference type="Pfam" id="PF03992">
    <property type="entry name" value="ABM"/>
    <property type="match status" value="1"/>
</dbReference>
<evidence type="ECO:0000313" key="7">
    <source>
        <dbReference type="Proteomes" id="UP000015381"/>
    </source>
</evidence>
<dbReference type="GeneID" id="23800304"/>
<dbReference type="PATRIC" id="fig|1033806.12.peg.1132"/>
<proteinExistence type="predicted"/>
<dbReference type="PANTHER" id="PTHR36843">
    <property type="entry name" value="HEME-DEPENDENT PEROXIDASE YWFI-RELATED"/>
    <property type="match status" value="1"/>
</dbReference>
<dbReference type="PROSITE" id="PS51725">
    <property type="entry name" value="ABM"/>
    <property type="match status" value="1"/>
</dbReference>
<keyword evidence="2" id="KW-0479">Metal-binding</keyword>
<dbReference type="KEGG" id="hti:HTIA_1138"/>
<dbReference type="AlphaFoldDB" id="S6D874"/>
<feature type="region of interest" description="Disordered" evidence="4">
    <location>
        <begin position="263"/>
        <end position="329"/>
    </location>
</feature>
<gene>
    <name evidence="6" type="ORF">HTIA_1138</name>
</gene>
<dbReference type="PANTHER" id="PTHR36843:SF1">
    <property type="entry name" value="COPROHEME DECARBOXYLASE"/>
    <property type="match status" value="1"/>
</dbReference>
<evidence type="ECO:0000256" key="1">
    <source>
        <dbReference type="ARBA" id="ARBA00022617"/>
    </source>
</evidence>
<evidence type="ECO:0000256" key="2">
    <source>
        <dbReference type="ARBA" id="ARBA00022723"/>
    </source>
</evidence>
<dbReference type="RefSeq" id="WP_020936125.1">
    <property type="nucleotide sequence ID" value="NC_021921.1"/>
</dbReference>
<dbReference type="InterPro" id="IPR007138">
    <property type="entry name" value="ABM_dom"/>
</dbReference>
<feature type="region of interest" description="Disordered" evidence="4">
    <location>
        <begin position="436"/>
        <end position="457"/>
    </location>
</feature>
<dbReference type="GO" id="GO:0046872">
    <property type="term" value="F:metal ion binding"/>
    <property type="evidence" value="ECO:0007669"/>
    <property type="project" value="UniProtKB-KW"/>
</dbReference>
<dbReference type="NCBIfam" id="NF007124">
    <property type="entry name" value="PRK09565.1"/>
    <property type="match status" value="1"/>
</dbReference>
<evidence type="ECO:0000259" key="5">
    <source>
        <dbReference type="PROSITE" id="PS51725"/>
    </source>
</evidence>
<evidence type="ECO:0000256" key="3">
    <source>
        <dbReference type="ARBA" id="ARBA00023004"/>
    </source>
</evidence>
<dbReference type="InterPro" id="IPR011008">
    <property type="entry name" value="Dimeric_a/b-barrel"/>
</dbReference>
<dbReference type="Gene3D" id="3.30.70.1030">
    <property type="entry name" value="Apc35880, domain 1"/>
    <property type="match status" value="2"/>
</dbReference>
<accession>S6D874</accession>
<dbReference type="SUPFAM" id="SSF54909">
    <property type="entry name" value="Dimeric alpha+beta barrel"/>
    <property type="match status" value="2"/>
</dbReference>
<sequence>MVRRRAPPTVEGWYALHEFRTIDWDAWREAPERVRERAITEGETFFADAIGVTDAAAGDSAVYAMLGHEADLLVVHLRPTTADVERLTRRFEHTAFAGFTEPTDSFVSVTEASGYSEKGREFIEGEVEDDSGLARYMRSRIEPEIPDAEHVSFYPMDKRRDPEYNWYDLPFEERAEHMDAHGDIGREYAGKVTQMITGAIGMDDWEWGVTLWADDLTDVKELLYEMRFDPSSSKYAEFGPFWIGRKMAPTDLAAYMAGEPIAGDGDHSAADHSTVPATPEDAAESDSEHHAGDDTHGDDGHPAADGESSDDTDDGHPGSGGRPSVGDVSYSTVEDLPERLFQLGLRAGDDYEGGEYGLLFYAEADAKELAEEVAGLRENFDHYDRHVATLVRASGGRSAVVSVWTAEEAAETAAGFLGDLPGITEQYGGVLEAENEADGGVEEDHGATTEAGTDEATAASVRDELSEAGVYAGQPHGEDVYAMVVYAEADADELVEPVSELRDRFAETEGHVRTAIYEPEVGEVTTVGDSEATAVVSLWEGAADAESAADTLAELPGVLARAGEGDGFGTMGMFYRVKPDYREEFVETFGVVGEKLAKMDGHRGTALLVNDDDATDMFIASNWDAREDAMAFFRSDDFRETVEWGREVLADQPRHVFLA</sequence>
<dbReference type="EMBL" id="HF571520">
    <property type="protein sequence ID" value="CCQ33276.1"/>
    <property type="molecule type" value="Genomic_DNA"/>
</dbReference>
<dbReference type="GO" id="GO:0016491">
    <property type="term" value="F:oxidoreductase activity"/>
    <property type="evidence" value="ECO:0007669"/>
    <property type="project" value="InterPro"/>
</dbReference>
<protein>
    <submittedName>
        <fullName evidence="6">Chlorite dismutase</fullName>
    </submittedName>
</protein>
<keyword evidence="1" id="KW-0349">Heme</keyword>
<keyword evidence="7" id="KW-1185">Reference proteome</keyword>
<dbReference type="Proteomes" id="UP000015381">
    <property type="component" value="Chromosome I"/>
</dbReference>
<dbReference type="GO" id="GO:0020037">
    <property type="term" value="F:heme binding"/>
    <property type="evidence" value="ECO:0007669"/>
    <property type="project" value="InterPro"/>
</dbReference>
<dbReference type="NCBIfam" id="NF008913">
    <property type="entry name" value="PRK12276.1"/>
    <property type="match status" value="1"/>
</dbReference>
<reference evidence="6 7" key="1">
    <citation type="journal article" date="2014" name="Environ. Microbiol.">
        <title>Halorhabdus tiamatea: proteogenomics and glycosidase activity measurements identify the first cultivated euryarchaeon from a deep-sea anoxic brine lake as potential polysaccharide degrader.</title>
        <authorList>
            <person name="Werner J."/>
            <person name="Ferrer M."/>
            <person name="Michel G."/>
            <person name="Mann A.J."/>
            <person name="Huang S."/>
            <person name="Juarez S."/>
            <person name="Ciordia S."/>
            <person name="Albar J.P."/>
            <person name="Alcaide M."/>
            <person name="La Cono V."/>
            <person name="Yakimov M.M."/>
            <person name="Antunes A."/>
            <person name="Taborda M."/>
            <person name="Da Costa M.S."/>
            <person name="Amann R.I."/>
            <person name="Gloeckner F.O."/>
            <person name="Golyshina O.V."/>
            <person name="Golyshin P.N."/>
            <person name="Teeling H."/>
        </authorList>
    </citation>
    <scope>NUCLEOTIDE SEQUENCE [LARGE SCALE GENOMIC DNA]</scope>
    <source>
        <strain evidence="7">SARL4B</strain>
    </source>
</reference>
<dbReference type="InterPro" id="IPR010644">
    <property type="entry name" value="ChdC/CLD"/>
</dbReference>
<organism evidence="6 7">
    <name type="scientific">Halorhabdus tiamatea SARL4B</name>
    <dbReference type="NCBI Taxonomy" id="1033806"/>
    <lineage>
        <taxon>Archaea</taxon>
        <taxon>Methanobacteriati</taxon>
        <taxon>Methanobacteriota</taxon>
        <taxon>Stenosarchaea group</taxon>
        <taxon>Halobacteria</taxon>
        <taxon>Halobacteriales</taxon>
        <taxon>Haloarculaceae</taxon>
        <taxon>Halorhabdus</taxon>
    </lineage>
</organism>
<evidence type="ECO:0000256" key="4">
    <source>
        <dbReference type="SAM" id="MobiDB-lite"/>
    </source>
</evidence>
<dbReference type="OrthoDB" id="8690at2157"/>
<dbReference type="Pfam" id="PF06778">
    <property type="entry name" value="Chlor_dismutase"/>
    <property type="match status" value="1"/>
</dbReference>
<name>S6D874_9EURY</name>
<feature type="compositionally biased region" description="Low complexity" evidence="4">
    <location>
        <begin position="448"/>
        <end position="457"/>
    </location>
</feature>
<feature type="domain" description="ABM" evidence="5">
    <location>
        <begin position="569"/>
        <end position="657"/>
    </location>
</feature>
<dbReference type="HOGENOM" id="CLU_470618_0_0_2"/>
<dbReference type="Gene3D" id="3.30.70.100">
    <property type="match status" value="1"/>
</dbReference>